<reference evidence="4 5" key="1">
    <citation type="journal article" date="2019" name="Environ. Microbiol.">
        <title>Species interactions and distinct microbial communities in high Arctic permafrost affected cryosols are associated with the CH4 and CO2 gas fluxes.</title>
        <authorList>
            <person name="Altshuler I."/>
            <person name="Hamel J."/>
            <person name="Turney S."/>
            <person name="Magnuson E."/>
            <person name="Levesque R."/>
            <person name="Greer C."/>
            <person name="Whyte L.G."/>
        </authorList>
    </citation>
    <scope>NUCLEOTIDE SEQUENCE [LARGE SCALE GENOMIC DNA]</scope>
    <source>
        <strain evidence="4 5">S5.20</strain>
    </source>
</reference>
<dbReference type="Gene3D" id="1.10.357.10">
    <property type="entry name" value="Tetracycline Repressor, domain 2"/>
    <property type="match status" value="1"/>
</dbReference>
<dbReference type="AlphaFoldDB" id="A0A502E242"/>
<dbReference type="Pfam" id="PF00440">
    <property type="entry name" value="TetR_N"/>
    <property type="match status" value="1"/>
</dbReference>
<evidence type="ECO:0000313" key="4">
    <source>
        <dbReference type="EMBL" id="TPG31785.1"/>
    </source>
</evidence>
<gene>
    <name evidence="4" type="ORF">EAH80_22475</name>
</gene>
<evidence type="ECO:0000259" key="3">
    <source>
        <dbReference type="PROSITE" id="PS50977"/>
    </source>
</evidence>
<sequence length="309" mass="33661">MPTPVARLFESSEASLTTTDPLPPAVTNSTRWLWLICPVPMRSTDSTVNSSRSSTWRSHSAVISPESRINMSTSCALATTGFLTLLFDAVISDTDAYQSRCDPQPCQDDEVTEVKRRYRGVSADDRQQRRRRLLIDACLDLIGEGGIAAVTAESVSATAKLTKRYFYESFAGRDAILVAALDELFEELIAKIEVAISAAHPGIRAEAITDVFVMTMCNDPRRARLYAESSALPALRERRENAIVTFTDLIVEADHAAASTDYGKRRLMTRIVVAGVTDVVTGWINGVLVADRSTLTEAIVALGRTGNAG</sequence>
<dbReference type="Proteomes" id="UP000320095">
    <property type="component" value="Unassembled WGS sequence"/>
</dbReference>
<dbReference type="InterPro" id="IPR009057">
    <property type="entry name" value="Homeodomain-like_sf"/>
</dbReference>
<dbReference type="InterPro" id="IPR001647">
    <property type="entry name" value="HTH_TetR"/>
</dbReference>
<comment type="caution">
    <text evidence="4">The sequence shown here is derived from an EMBL/GenBank/DDBJ whole genome shotgun (WGS) entry which is preliminary data.</text>
</comment>
<evidence type="ECO:0000313" key="5">
    <source>
        <dbReference type="Proteomes" id="UP000320095"/>
    </source>
</evidence>
<proteinExistence type="predicted"/>
<dbReference type="GO" id="GO:0003677">
    <property type="term" value="F:DNA binding"/>
    <property type="evidence" value="ECO:0007669"/>
    <property type="project" value="UniProtKB-UniRule"/>
</dbReference>
<name>A0A502E242_9MYCO</name>
<dbReference type="EMBL" id="RCZG01000011">
    <property type="protein sequence ID" value="TPG31785.1"/>
    <property type="molecule type" value="Genomic_DNA"/>
</dbReference>
<feature type="DNA-binding region" description="H-T-H motif" evidence="2">
    <location>
        <begin position="151"/>
        <end position="170"/>
    </location>
</feature>
<evidence type="ECO:0000256" key="1">
    <source>
        <dbReference type="ARBA" id="ARBA00023125"/>
    </source>
</evidence>
<accession>A0A502E242</accession>
<keyword evidence="1 2" id="KW-0238">DNA-binding</keyword>
<organism evidence="4 5">
    <name type="scientific">Mycolicibacterium hodleri</name>
    <dbReference type="NCBI Taxonomy" id="49897"/>
    <lineage>
        <taxon>Bacteria</taxon>
        <taxon>Bacillati</taxon>
        <taxon>Actinomycetota</taxon>
        <taxon>Actinomycetes</taxon>
        <taxon>Mycobacteriales</taxon>
        <taxon>Mycobacteriaceae</taxon>
        <taxon>Mycolicibacterium</taxon>
    </lineage>
</organism>
<dbReference type="SUPFAM" id="SSF46689">
    <property type="entry name" value="Homeodomain-like"/>
    <property type="match status" value="1"/>
</dbReference>
<evidence type="ECO:0000256" key="2">
    <source>
        <dbReference type="PROSITE-ProRule" id="PRU00335"/>
    </source>
</evidence>
<dbReference type="PROSITE" id="PS50977">
    <property type="entry name" value="HTH_TETR_2"/>
    <property type="match status" value="1"/>
</dbReference>
<feature type="domain" description="HTH tetR-type" evidence="3">
    <location>
        <begin position="128"/>
        <end position="188"/>
    </location>
</feature>
<keyword evidence="5" id="KW-1185">Reference proteome</keyword>
<protein>
    <submittedName>
        <fullName evidence="4">TetR/AcrR family transcriptional regulator</fullName>
    </submittedName>
</protein>